<feature type="transmembrane region" description="Helical" evidence="5">
    <location>
        <begin position="227"/>
        <end position="250"/>
    </location>
</feature>
<feature type="transmembrane region" description="Helical" evidence="5">
    <location>
        <begin position="119"/>
        <end position="139"/>
    </location>
</feature>
<feature type="transmembrane region" description="Helical" evidence="5">
    <location>
        <begin position="270"/>
        <end position="289"/>
    </location>
</feature>
<dbReference type="InterPro" id="IPR050367">
    <property type="entry name" value="APC_superfamily"/>
</dbReference>
<sequence length="467" mass="49624">MRLSKGVISLKENYGQAMAVTAPLGSVVSTTTAAVALAGYSVVFATFLALLASALWIYTLTRYTSRIASAGGFYTFGFSAWRNKEVAFFEALMEAFAYSFLNSVNVIAAYLILQVGLSMVNITLNPIIGGLIVVLGVLYPTLISLTHIRFVLGKVIVVSATAEAVLLVSLFIISLTKGFHLSYLTPGHISFSNLAAAFVLTVVSISGAGASTYLGEETKKPTKNVTNGMWMALSIGGFSMLLGTYALVSLWSGPLSALSNSPQPLMSEMFSFGIPAMAIALILSLNSLYSSNVGTTLGSARILFNLSREKSAPAFLSKVNKDGEPILATITIGLITAVVTGLSVTLVGVQNALVYTSFITGIFWLTGRIVDALGVPVMTYRLVGKLALSSLVIPIITAGIQIWGVITSLQGVMLSQVLTIIVVAGIMVSLYMFKGRKGKPGSLVVDENNELITIDEYIKRLKKVKAY</sequence>
<dbReference type="AlphaFoldDB" id="A0A031LPY3"/>
<feature type="transmembrane region" description="Helical" evidence="5">
    <location>
        <begin position="412"/>
        <end position="433"/>
    </location>
</feature>
<dbReference type="PANTHER" id="PTHR42770:SF11">
    <property type="entry name" value="INNER MEMBRANE TRANSPORT PROTEIN YBAT"/>
    <property type="match status" value="1"/>
</dbReference>
<dbReference type="GO" id="GO:0055085">
    <property type="term" value="P:transmembrane transport"/>
    <property type="evidence" value="ECO:0007669"/>
    <property type="project" value="InterPro"/>
</dbReference>
<keyword evidence="4 5" id="KW-0472">Membrane</keyword>
<dbReference type="PANTHER" id="PTHR42770">
    <property type="entry name" value="AMINO ACID TRANSPORTER-RELATED"/>
    <property type="match status" value="1"/>
</dbReference>
<feature type="domain" description="Amino acid permease/ SLC12A" evidence="6">
    <location>
        <begin position="17"/>
        <end position="360"/>
    </location>
</feature>
<evidence type="ECO:0000313" key="7">
    <source>
        <dbReference type="EMBL" id="EZQ04873.1"/>
    </source>
</evidence>
<dbReference type="Pfam" id="PF00324">
    <property type="entry name" value="AA_permease"/>
    <property type="match status" value="1"/>
</dbReference>
<keyword evidence="8" id="KW-1185">Reference proteome</keyword>
<dbReference type="STRING" id="1160895.CM19_07780"/>
<dbReference type="GO" id="GO:0016020">
    <property type="term" value="C:membrane"/>
    <property type="evidence" value="ECO:0007669"/>
    <property type="project" value="UniProtKB-SubCell"/>
</dbReference>
<evidence type="ECO:0000256" key="5">
    <source>
        <dbReference type="SAM" id="Phobius"/>
    </source>
</evidence>
<evidence type="ECO:0000256" key="3">
    <source>
        <dbReference type="ARBA" id="ARBA00022989"/>
    </source>
</evidence>
<dbReference type="PIRSF" id="PIRSF006060">
    <property type="entry name" value="AA_transporter"/>
    <property type="match status" value="1"/>
</dbReference>
<name>A0A031LPY3_9CREN</name>
<evidence type="ECO:0000256" key="2">
    <source>
        <dbReference type="ARBA" id="ARBA00022692"/>
    </source>
</evidence>
<gene>
    <name evidence="7" type="ORF">CM19_07780</name>
</gene>
<proteinExistence type="predicted"/>
<feature type="transmembrane region" description="Helical" evidence="5">
    <location>
        <begin position="194"/>
        <end position="215"/>
    </location>
</feature>
<feature type="transmembrane region" description="Helical" evidence="5">
    <location>
        <begin position="352"/>
        <end position="370"/>
    </location>
</feature>
<dbReference type="Proteomes" id="UP000024332">
    <property type="component" value="Unassembled WGS sequence"/>
</dbReference>
<protein>
    <submittedName>
        <fullName evidence="7">Amino acid permease</fullName>
    </submittedName>
</protein>
<comment type="subcellular location">
    <subcellularLocation>
        <location evidence="1">Membrane</location>
        <topology evidence="1">Multi-pass membrane protein</topology>
    </subcellularLocation>
</comment>
<feature type="transmembrane region" description="Helical" evidence="5">
    <location>
        <begin position="382"/>
        <end position="406"/>
    </location>
</feature>
<feature type="transmembrane region" description="Helical" evidence="5">
    <location>
        <begin position="91"/>
        <end position="113"/>
    </location>
</feature>
<feature type="transmembrane region" description="Helical" evidence="5">
    <location>
        <begin position="151"/>
        <end position="174"/>
    </location>
</feature>
<keyword evidence="2 5" id="KW-0812">Transmembrane</keyword>
<reference evidence="7 8" key="1">
    <citation type="submission" date="2014-03" db="EMBL/GenBank/DDBJ databases">
        <title>Draft genome sequence of the novel thermoacidophilic archaea Acidianus copahuensis ALE1 strain, isolated from Copahue volcanic area in Neuquen Argentina.</title>
        <authorList>
            <person name="Urbieta M.S."/>
            <person name="Rascovan N."/>
            <person name="Castro C."/>
            <person name="Revale S."/>
            <person name="Giaveno M.A."/>
            <person name="Vazquez M.P."/>
            <person name="Donati E.R."/>
        </authorList>
    </citation>
    <scope>NUCLEOTIDE SEQUENCE [LARGE SCALE GENOMIC DNA]</scope>
    <source>
        <strain evidence="7 8">ALE1</strain>
    </source>
</reference>
<dbReference type="EMBL" id="JFZT01000044">
    <property type="protein sequence ID" value="EZQ04873.1"/>
    <property type="molecule type" value="Genomic_DNA"/>
</dbReference>
<comment type="caution">
    <text evidence="7">The sequence shown here is derived from an EMBL/GenBank/DDBJ whole genome shotgun (WGS) entry which is preliminary data.</text>
</comment>
<keyword evidence="3 5" id="KW-1133">Transmembrane helix</keyword>
<evidence type="ECO:0000259" key="6">
    <source>
        <dbReference type="Pfam" id="PF00324"/>
    </source>
</evidence>
<dbReference type="OrthoDB" id="36693at2157"/>
<feature type="transmembrane region" description="Helical" evidence="5">
    <location>
        <begin position="33"/>
        <end position="58"/>
    </location>
</feature>
<evidence type="ECO:0000256" key="4">
    <source>
        <dbReference type="ARBA" id="ARBA00023136"/>
    </source>
</evidence>
<evidence type="ECO:0000313" key="8">
    <source>
        <dbReference type="Proteomes" id="UP000024332"/>
    </source>
</evidence>
<dbReference type="Gene3D" id="1.20.1740.10">
    <property type="entry name" value="Amino acid/polyamine transporter I"/>
    <property type="match status" value="1"/>
</dbReference>
<accession>A0A031LPY3</accession>
<organism evidence="7 8">
    <name type="scientific">Candidatus Acidianus copahuensis</name>
    <dbReference type="NCBI Taxonomy" id="1160895"/>
    <lineage>
        <taxon>Archaea</taxon>
        <taxon>Thermoproteota</taxon>
        <taxon>Thermoprotei</taxon>
        <taxon>Sulfolobales</taxon>
        <taxon>Sulfolobaceae</taxon>
        <taxon>Acidianus</taxon>
    </lineage>
</organism>
<evidence type="ECO:0000256" key="1">
    <source>
        <dbReference type="ARBA" id="ARBA00004141"/>
    </source>
</evidence>
<dbReference type="RefSeq" id="WP_048099793.1">
    <property type="nucleotide sequence ID" value="NZ_JFZT01000044.1"/>
</dbReference>
<dbReference type="InterPro" id="IPR004841">
    <property type="entry name" value="AA-permease/SLC12A_dom"/>
</dbReference>
<feature type="transmembrane region" description="Helical" evidence="5">
    <location>
        <begin position="326"/>
        <end position="346"/>
    </location>
</feature>